<comment type="similarity">
    <text evidence="1">Belongs to the YciI family.</text>
</comment>
<comment type="caution">
    <text evidence="3">The sequence shown here is derived from an EMBL/GenBank/DDBJ whole genome shotgun (WGS) entry which is preliminary data.</text>
</comment>
<dbReference type="AlphaFoldDB" id="A0A7W4YYV4"/>
<dbReference type="InterPro" id="IPR011008">
    <property type="entry name" value="Dimeric_a/b-barrel"/>
</dbReference>
<feature type="domain" description="YCII-related" evidence="2">
    <location>
        <begin position="25"/>
        <end position="105"/>
    </location>
</feature>
<accession>A0A7W4YYV4</accession>
<evidence type="ECO:0000259" key="2">
    <source>
        <dbReference type="Pfam" id="PF03795"/>
    </source>
</evidence>
<dbReference type="Proteomes" id="UP000589626">
    <property type="component" value="Unassembled WGS sequence"/>
</dbReference>
<proteinExistence type="inferred from homology"/>
<reference evidence="3 4" key="1">
    <citation type="submission" date="2020-08" db="EMBL/GenBank/DDBJ databases">
        <title>Sequencing the genomes of 1000 actinobacteria strains.</title>
        <authorList>
            <person name="Klenk H.-P."/>
        </authorList>
    </citation>
    <scope>NUCLEOTIDE SEQUENCE [LARGE SCALE GENOMIC DNA]</scope>
    <source>
        <strain evidence="3 4">DSM 105498</strain>
    </source>
</reference>
<dbReference type="Pfam" id="PF03795">
    <property type="entry name" value="YCII"/>
    <property type="match status" value="1"/>
</dbReference>
<dbReference type="SUPFAM" id="SSF54909">
    <property type="entry name" value="Dimeric alpha+beta barrel"/>
    <property type="match status" value="1"/>
</dbReference>
<dbReference type="RefSeq" id="WP_183590529.1">
    <property type="nucleotide sequence ID" value="NZ_JACHWR010000001.1"/>
</dbReference>
<dbReference type="InterPro" id="IPR005545">
    <property type="entry name" value="YCII"/>
</dbReference>
<name>A0A7W4YYV4_9ACTN</name>
<dbReference type="EMBL" id="JACHWR010000001">
    <property type="protein sequence ID" value="MBB3040504.1"/>
    <property type="molecule type" value="Genomic_DNA"/>
</dbReference>
<dbReference type="PANTHER" id="PTHR35174:SF3">
    <property type="entry name" value="BLL7171 PROTEIN"/>
    <property type="match status" value="1"/>
</dbReference>
<evidence type="ECO:0000313" key="4">
    <source>
        <dbReference type="Proteomes" id="UP000589626"/>
    </source>
</evidence>
<dbReference type="Gene3D" id="3.30.70.1060">
    <property type="entry name" value="Dimeric alpha+beta barrel"/>
    <property type="match status" value="1"/>
</dbReference>
<evidence type="ECO:0000256" key="1">
    <source>
        <dbReference type="ARBA" id="ARBA00007689"/>
    </source>
</evidence>
<organism evidence="3 4">
    <name type="scientific">Nocardioides soli</name>
    <dbReference type="NCBI Taxonomy" id="1036020"/>
    <lineage>
        <taxon>Bacteria</taxon>
        <taxon>Bacillati</taxon>
        <taxon>Actinomycetota</taxon>
        <taxon>Actinomycetes</taxon>
        <taxon>Propionibacteriales</taxon>
        <taxon>Nocardioidaceae</taxon>
        <taxon>Nocardioides</taxon>
    </lineage>
</organism>
<keyword evidence="4" id="KW-1185">Reference proteome</keyword>
<sequence length="121" mass="13581">MSAERRRYLLLLPAPEEEWARLPESEHELGMENHRRFHEALAARGHELVLTSPLEPSSEAISMRNTGRGSVVVTDGPFTETVEQIVGFYLVESADEQDLIEIVRAFAEGGDHVELRRLASA</sequence>
<dbReference type="PANTHER" id="PTHR35174">
    <property type="entry name" value="BLL7171 PROTEIN-RELATED"/>
    <property type="match status" value="1"/>
</dbReference>
<protein>
    <recommendedName>
        <fullName evidence="2">YCII-related domain-containing protein</fullName>
    </recommendedName>
</protein>
<evidence type="ECO:0000313" key="3">
    <source>
        <dbReference type="EMBL" id="MBB3040504.1"/>
    </source>
</evidence>
<gene>
    <name evidence="3" type="ORF">FHU40_000305</name>
</gene>